<keyword evidence="6" id="KW-0735">Signal-anchor</keyword>
<feature type="compositionally biased region" description="Polar residues" evidence="11">
    <location>
        <begin position="91"/>
        <end position="104"/>
    </location>
</feature>
<dbReference type="OrthoDB" id="2139606at2759"/>
<evidence type="ECO:0000313" key="14">
    <source>
        <dbReference type="Proteomes" id="UP000654075"/>
    </source>
</evidence>
<feature type="region of interest" description="Disordered" evidence="11">
    <location>
        <begin position="91"/>
        <end position="125"/>
    </location>
</feature>
<organism evidence="13 14">
    <name type="scientific">Polarella glacialis</name>
    <name type="common">Dinoflagellate</name>
    <dbReference type="NCBI Taxonomy" id="89957"/>
    <lineage>
        <taxon>Eukaryota</taxon>
        <taxon>Sar</taxon>
        <taxon>Alveolata</taxon>
        <taxon>Dinophyceae</taxon>
        <taxon>Suessiales</taxon>
        <taxon>Suessiaceae</taxon>
        <taxon>Polarella</taxon>
    </lineage>
</organism>
<evidence type="ECO:0000256" key="7">
    <source>
        <dbReference type="ARBA" id="ARBA00022989"/>
    </source>
</evidence>
<sequence length="398" mass="43771">MASNPLCSAFLHVACLLCFLHAAWCKEDVAACDEESILQLIAQKNDFKGQSPMSTNDNNTATAMVQTDAHLSLLNSEGAAMAAWKDVQRQGLSNQNNKEGSSPDIQVPANGGKARLGIHPGGSDDEPVSLVQHVPSVPMFEQQWHKMYQKDTQAHGGTPMSADTKLVIAVFSRREDGAFRDVIRKTWMNQSGACALAKGIKPDCSVYVTVAIAGGSKEVKFDEDMLVLDTPENMNEGKSFHYFQASSKMFPWATHIAKCDMDVYPYLRSIVRNIESPPDGTPTGCEAFLGRPMSHDECGGTNVCPRKGCKFRQNDFLKYGEKQGGCWNYMSGGLYIMTRSLASAISGPNGWWAHNSHGIEDLTAGRAVTYYAPEHHVCVHSWTPGDWYHSARRISENK</sequence>
<evidence type="ECO:0000256" key="10">
    <source>
        <dbReference type="RuleBase" id="RU363063"/>
    </source>
</evidence>
<dbReference type="AlphaFoldDB" id="A0A813GV67"/>
<reference evidence="13" key="1">
    <citation type="submission" date="2021-02" db="EMBL/GenBank/DDBJ databases">
        <authorList>
            <person name="Dougan E. K."/>
            <person name="Rhodes N."/>
            <person name="Thang M."/>
            <person name="Chan C."/>
        </authorList>
    </citation>
    <scope>NUCLEOTIDE SEQUENCE</scope>
</reference>
<evidence type="ECO:0000313" key="13">
    <source>
        <dbReference type="EMBL" id="CAE8628783.1"/>
    </source>
</evidence>
<dbReference type="Proteomes" id="UP000654075">
    <property type="component" value="Unassembled WGS sequence"/>
</dbReference>
<keyword evidence="7" id="KW-1133">Transmembrane helix</keyword>
<dbReference type="GO" id="GO:0000139">
    <property type="term" value="C:Golgi membrane"/>
    <property type="evidence" value="ECO:0007669"/>
    <property type="project" value="UniProtKB-SubCell"/>
</dbReference>
<evidence type="ECO:0000256" key="9">
    <source>
        <dbReference type="ARBA" id="ARBA00023136"/>
    </source>
</evidence>
<comment type="subcellular location">
    <subcellularLocation>
        <location evidence="1 10">Golgi apparatus membrane</location>
        <topology evidence="1 10">Single-pass type II membrane protein</topology>
    </subcellularLocation>
</comment>
<evidence type="ECO:0000256" key="2">
    <source>
        <dbReference type="ARBA" id="ARBA00008661"/>
    </source>
</evidence>
<evidence type="ECO:0000256" key="1">
    <source>
        <dbReference type="ARBA" id="ARBA00004323"/>
    </source>
</evidence>
<evidence type="ECO:0000256" key="11">
    <source>
        <dbReference type="SAM" id="MobiDB-lite"/>
    </source>
</evidence>
<feature type="chain" id="PRO_5032558373" description="Hexosyltransferase" evidence="12">
    <location>
        <begin position="26"/>
        <end position="398"/>
    </location>
</feature>
<keyword evidence="8 10" id="KW-0333">Golgi apparatus</keyword>
<evidence type="ECO:0000256" key="4">
    <source>
        <dbReference type="ARBA" id="ARBA00022679"/>
    </source>
</evidence>
<keyword evidence="14" id="KW-1185">Reference proteome</keyword>
<evidence type="ECO:0000256" key="3">
    <source>
        <dbReference type="ARBA" id="ARBA00022676"/>
    </source>
</evidence>
<name>A0A813GV67_POLGL</name>
<evidence type="ECO:0000256" key="6">
    <source>
        <dbReference type="ARBA" id="ARBA00022968"/>
    </source>
</evidence>
<evidence type="ECO:0000256" key="5">
    <source>
        <dbReference type="ARBA" id="ARBA00022692"/>
    </source>
</evidence>
<dbReference type="Pfam" id="PF01762">
    <property type="entry name" value="Galactosyl_T"/>
    <property type="match status" value="1"/>
</dbReference>
<gene>
    <name evidence="13" type="ORF">PGLA1383_LOCUS45387</name>
</gene>
<keyword evidence="5" id="KW-0812">Transmembrane</keyword>
<protein>
    <recommendedName>
        <fullName evidence="10">Hexosyltransferase</fullName>
        <ecNumber evidence="10">2.4.1.-</ecNumber>
    </recommendedName>
</protein>
<keyword evidence="12" id="KW-0732">Signal</keyword>
<comment type="caution">
    <text evidence="13">The sequence shown here is derived from an EMBL/GenBank/DDBJ whole genome shotgun (WGS) entry which is preliminary data.</text>
</comment>
<evidence type="ECO:0000256" key="12">
    <source>
        <dbReference type="SAM" id="SignalP"/>
    </source>
</evidence>
<proteinExistence type="inferred from homology"/>
<keyword evidence="3 10" id="KW-0328">Glycosyltransferase</keyword>
<dbReference type="PANTHER" id="PTHR11214">
    <property type="entry name" value="BETA-1,3-N-ACETYLGLUCOSAMINYLTRANSFERASE"/>
    <property type="match status" value="1"/>
</dbReference>
<dbReference type="EMBL" id="CAJNNV010029492">
    <property type="protein sequence ID" value="CAE8628783.1"/>
    <property type="molecule type" value="Genomic_DNA"/>
</dbReference>
<dbReference type="GO" id="GO:0016758">
    <property type="term" value="F:hexosyltransferase activity"/>
    <property type="evidence" value="ECO:0007669"/>
    <property type="project" value="InterPro"/>
</dbReference>
<feature type="signal peptide" evidence="12">
    <location>
        <begin position="1"/>
        <end position="25"/>
    </location>
</feature>
<dbReference type="PANTHER" id="PTHR11214:SF351">
    <property type="entry name" value="BETA-1,3-GALACTOSYLTRANSFERASE PVG3"/>
    <property type="match status" value="1"/>
</dbReference>
<evidence type="ECO:0000256" key="8">
    <source>
        <dbReference type="ARBA" id="ARBA00023034"/>
    </source>
</evidence>
<comment type="similarity">
    <text evidence="2 10">Belongs to the glycosyltransferase 31 family.</text>
</comment>
<dbReference type="InterPro" id="IPR002659">
    <property type="entry name" value="Glyco_trans_31"/>
</dbReference>
<keyword evidence="4" id="KW-0808">Transferase</keyword>
<accession>A0A813GV67</accession>
<keyword evidence="9" id="KW-0472">Membrane</keyword>
<dbReference type="EC" id="2.4.1.-" evidence="10"/>